<name>A0A2P2JAU8_RHIMU</name>
<proteinExistence type="predicted"/>
<protein>
    <submittedName>
        <fullName evidence="1">Uncharacterized protein</fullName>
    </submittedName>
</protein>
<sequence>MIPKSTEVIISLSLHLLSN</sequence>
<dbReference type="AlphaFoldDB" id="A0A2P2JAU8"/>
<evidence type="ECO:0000313" key="1">
    <source>
        <dbReference type="EMBL" id="MBW90610.1"/>
    </source>
</evidence>
<dbReference type="EMBL" id="GGEC01010127">
    <property type="protein sequence ID" value="MBW90610.1"/>
    <property type="molecule type" value="Transcribed_RNA"/>
</dbReference>
<accession>A0A2P2JAU8</accession>
<reference evidence="1" key="1">
    <citation type="submission" date="2018-02" db="EMBL/GenBank/DDBJ databases">
        <title>Rhizophora mucronata_Transcriptome.</title>
        <authorList>
            <person name="Meera S.P."/>
            <person name="Sreeshan A."/>
            <person name="Augustine A."/>
        </authorList>
    </citation>
    <scope>NUCLEOTIDE SEQUENCE</scope>
    <source>
        <tissue evidence="1">Leaf</tissue>
    </source>
</reference>
<organism evidence="1">
    <name type="scientific">Rhizophora mucronata</name>
    <name type="common">Asiatic mangrove</name>
    <dbReference type="NCBI Taxonomy" id="61149"/>
    <lineage>
        <taxon>Eukaryota</taxon>
        <taxon>Viridiplantae</taxon>
        <taxon>Streptophyta</taxon>
        <taxon>Embryophyta</taxon>
        <taxon>Tracheophyta</taxon>
        <taxon>Spermatophyta</taxon>
        <taxon>Magnoliopsida</taxon>
        <taxon>eudicotyledons</taxon>
        <taxon>Gunneridae</taxon>
        <taxon>Pentapetalae</taxon>
        <taxon>rosids</taxon>
        <taxon>fabids</taxon>
        <taxon>Malpighiales</taxon>
        <taxon>Rhizophoraceae</taxon>
        <taxon>Rhizophora</taxon>
    </lineage>
</organism>